<sequence>MHLSLATPDRNSEVTDLMRRTFTASEGAEEGNLIGALARDLLTTTPSQDLRVFIATAETDVMGAIIWTRLQFETNTPQAFLLSPVAITPEWQGKGVGQALIRYGLTDLQKQGVEMAITYGDPSFYSKVGFQPITESMIKPPQPLAHPEGWLAQSLTSATLQPVEGTTRCAPALNHPDYW</sequence>
<dbReference type="Proteomes" id="UP000185783">
    <property type="component" value="Unassembled WGS sequence"/>
</dbReference>
<evidence type="ECO:0000313" key="3">
    <source>
        <dbReference type="Proteomes" id="UP000185783"/>
    </source>
</evidence>
<dbReference type="InterPro" id="IPR016181">
    <property type="entry name" value="Acyl_CoA_acyltransferase"/>
</dbReference>
<dbReference type="GO" id="GO:0016747">
    <property type="term" value="F:acyltransferase activity, transferring groups other than amino-acyl groups"/>
    <property type="evidence" value="ECO:0007669"/>
    <property type="project" value="InterPro"/>
</dbReference>
<dbReference type="RefSeq" id="WP_028481283.1">
    <property type="nucleotide sequence ID" value="NZ_LVVZ01000015.1"/>
</dbReference>
<dbReference type="PROSITE" id="PS51186">
    <property type="entry name" value="GNAT"/>
    <property type="match status" value="1"/>
</dbReference>
<gene>
    <name evidence="2" type="ORF">A3843_09965</name>
</gene>
<dbReference type="EMBL" id="LVVZ01000015">
    <property type="protein sequence ID" value="OKL43916.1"/>
    <property type="molecule type" value="Genomic_DNA"/>
</dbReference>
<organism evidence="2 3">
    <name type="scientific">Pseudovibrio exalbescens</name>
    <dbReference type="NCBI Taxonomy" id="197461"/>
    <lineage>
        <taxon>Bacteria</taxon>
        <taxon>Pseudomonadati</taxon>
        <taxon>Pseudomonadota</taxon>
        <taxon>Alphaproteobacteria</taxon>
        <taxon>Hyphomicrobiales</taxon>
        <taxon>Stappiaceae</taxon>
        <taxon>Pseudovibrio</taxon>
    </lineage>
</organism>
<proteinExistence type="predicted"/>
<dbReference type="SUPFAM" id="SSF55729">
    <property type="entry name" value="Acyl-CoA N-acyltransferases (Nat)"/>
    <property type="match status" value="1"/>
</dbReference>
<protein>
    <submittedName>
        <fullName evidence="2">Acetyltransferase</fullName>
    </submittedName>
</protein>
<evidence type="ECO:0000259" key="1">
    <source>
        <dbReference type="PROSITE" id="PS51186"/>
    </source>
</evidence>
<dbReference type="AlphaFoldDB" id="A0A1U7JGN8"/>
<dbReference type="STRING" id="197461.A3843_09965"/>
<keyword evidence="2" id="KW-0808">Transferase</keyword>
<evidence type="ECO:0000313" key="2">
    <source>
        <dbReference type="EMBL" id="OKL43916.1"/>
    </source>
</evidence>
<dbReference type="Pfam" id="PF13508">
    <property type="entry name" value="Acetyltransf_7"/>
    <property type="match status" value="1"/>
</dbReference>
<dbReference type="Gene3D" id="3.40.630.30">
    <property type="match status" value="1"/>
</dbReference>
<reference evidence="2 3" key="1">
    <citation type="submission" date="2016-03" db="EMBL/GenBank/DDBJ databases">
        <title>Genome sequence of Nesiotobacter sp. nov., a moderately halophilic alphaproteobacterium isolated from the Yellow Sea, China.</title>
        <authorList>
            <person name="Zhang G."/>
            <person name="Zhang R."/>
        </authorList>
    </citation>
    <scope>NUCLEOTIDE SEQUENCE [LARGE SCALE GENOMIC DNA]</scope>
    <source>
        <strain evidence="2 3">WB1-6</strain>
    </source>
</reference>
<comment type="caution">
    <text evidence="2">The sequence shown here is derived from an EMBL/GenBank/DDBJ whole genome shotgun (WGS) entry which is preliminary data.</text>
</comment>
<accession>A0A1U7JGN8</accession>
<dbReference type="InterPro" id="IPR000182">
    <property type="entry name" value="GNAT_dom"/>
</dbReference>
<feature type="domain" description="N-acetyltransferase" evidence="1">
    <location>
        <begin position="1"/>
        <end position="156"/>
    </location>
</feature>
<dbReference type="CDD" id="cd04301">
    <property type="entry name" value="NAT_SF"/>
    <property type="match status" value="1"/>
</dbReference>
<name>A0A1U7JGN8_9HYPH</name>
<keyword evidence="3" id="KW-1185">Reference proteome</keyword>